<dbReference type="InterPro" id="IPR013221">
    <property type="entry name" value="Mur_ligase_cen"/>
</dbReference>
<dbReference type="UniPathway" id="UPA00077">
    <property type="reaction ID" value="UER00157"/>
</dbReference>
<evidence type="ECO:0000256" key="1">
    <source>
        <dbReference type="ARBA" id="ARBA00008276"/>
    </source>
</evidence>
<dbReference type="GO" id="GO:0046872">
    <property type="term" value="F:metal ion binding"/>
    <property type="evidence" value="ECO:0007669"/>
    <property type="project" value="UniProtKB-KW"/>
</dbReference>
<dbReference type="InterPro" id="IPR036565">
    <property type="entry name" value="Mur-like_cat_sf"/>
</dbReference>
<dbReference type="PANTHER" id="PTHR11136">
    <property type="entry name" value="FOLYLPOLYGLUTAMATE SYNTHASE-RELATED"/>
    <property type="match status" value="1"/>
</dbReference>
<dbReference type="GO" id="GO:0005524">
    <property type="term" value="F:ATP binding"/>
    <property type="evidence" value="ECO:0007669"/>
    <property type="project" value="UniProtKB-KW"/>
</dbReference>
<dbReference type="Gene3D" id="3.40.1190.10">
    <property type="entry name" value="Mur-like, catalytic domain"/>
    <property type="match status" value="1"/>
</dbReference>
<name>A0A369L101_9BACT</name>
<evidence type="ECO:0000256" key="6">
    <source>
        <dbReference type="ARBA" id="ARBA00022842"/>
    </source>
</evidence>
<protein>
    <recommendedName>
        <fullName evidence="8">Mur ligase central domain-containing protein</fullName>
    </recommendedName>
</protein>
<dbReference type="GO" id="GO:0005737">
    <property type="term" value="C:cytoplasm"/>
    <property type="evidence" value="ECO:0007669"/>
    <property type="project" value="TreeGrafter"/>
</dbReference>
<accession>A0A369L101</accession>
<comment type="caution">
    <text evidence="9">The sequence shown here is derived from an EMBL/GenBank/DDBJ whole genome shotgun (WGS) entry which is preliminary data.</text>
</comment>
<dbReference type="GO" id="GO:0004326">
    <property type="term" value="F:tetrahydrofolylpolyglutamate synthase activity"/>
    <property type="evidence" value="ECO:0007669"/>
    <property type="project" value="InterPro"/>
</dbReference>
<feature type="domain" description="Mur ligase central" evidence="8">
    <location>
        <begin position="57"/>
        <end position="236"/>
    </location>
</feature>
<dbReference type="PIRSF" id="PIRSF001563">
    <property type="entry name" value="Folylpolyglu_synth"/>
    <property type="match status" value="1"/>
</dbReference>
<evidence type="ECO:0000256" key="4">
    <source>
        <dbReference type="ARBA" id="ARBA00022741"/>
    </source>
</evidence>
<keyword evidence="4 7" id="KW-0547">Nucleotide-binding</keyword>
<dbReference type="AlphaFoldDB" id="A0A369L101"/>
<dbReference type="GO" id="GO:0046654">
    <property type="term" value="P:tetrahydrofolate biosynthetic process"/>
    <property type="evidence" value="ECO:0007669"/>
    <property type="project" value="UniProtKB-UniPathway"/>
</dbReference>
<evidence type="ECO:0000259" key="8">
    <source>
        <dbReference type="Pfam" id="PF08245"/>
    </source>
</evidence>
<organism evidence="9 10">
    <name type="scientific">Spirobacillus cienkowskii</name>
    <dbReference type="NCBI Taxonomy" id="495820"/>
    <lineage>
        <taxon>Bacteria</taxon>
        <taxon>Pseudomonadati</taxon>
        <taxon>Bdellovibrionota</taxon>
        <taxon>Oligoflexia</taxon>
        <taxon>Silvanigrellales</taxon>
        <taxon>Spirobacillus</taxon>
    </lineage>
</organism>
<dbReference type="GO" id="GO:0008841">
    <property type="term" value="F:dihydrofolate synthase activity"/>
    <property type="evidence" value="ECO:0007669"/>
    <property type="project" value="TreeGrafter"/>
</dbReference>
<dbReference type="EMBL" id="QOVW01000007">
    <property type="protein sequence ID" value="RDB37136.1"/>
    <property type="molecule type" value="Genomic_DNA"/>
</dbReference>
<keyword evidence="3" id="KW-0479">Metal-binding</keyword>
<keyword evidence="2 7" id="KW-0436">Ligase</keyword>
<sequence>MIMKYKLPQSRPKTVKSTMAPYFDRTRGNIIPGSHRLQWLLSRILDDKVLRMPAVLVGGSNGKGTTCAFIESIIREHGLVTGLYTSPHLIHPNERIRINGIPISETKLENYLKIVDRLSKCLLPDASFFELITATAFVVFYKEKIDFLVCEVGLGGHFDSTNSISPLLSVITSISLEHTEFLGDSLFKIACDKAFISRRNKHLIIGDIADEAVQGIKHTAKIIGSSPVFCSNSTLNENLTEIVKYFSTSNDFVFPKINLPNLITALNSIQYLFKDLQIEINIDKVKKGIQKTFWPGRFDVRQICGRNVIFDASHNSDGFKYFLNAYNLSSFSSKKFVLIFCSLKDKDWKKTLLLLPFEKISAIIFTEVPILRSEKSSELAKFYKENIGNCISHDIENFELALETGMNLSFELPLVITGSIAFIGLVMERFNLNVFEDMSE</sequence>
<evidence type="ECO:0000256" key="5">
    <source>
        <dbReference type="ARBA" id="ARBA00022840"/>
    </source>
</evidence>
<keyword evidence="10" id="KW-1185">Reference proteome</keyword>
<evidence type="ECO:0000313" key="10">
    <source>
        <dbReference type="Proteomes" id="UP000253934"/>
    </source>
</evidence>
<dbReference type="InterPro" id="IPR001645">
    <property type="entry name" value="Folylpolyglutamate_synth"/>
</dbReference>
<dbReference type="InterPro" id="IPR036615">
    <property type="entry name" value="Mur_ligase_C_dom_sf"/>
</dbReference>
<dbReference type="Proteomes" id="UP000253934">
    <property type="component" value="Unassembled WGS sequence"/>
</dbReference>
<dbReference type="SUPFAM" id="SSF53244">
    <property type="entry name" value="MurD-like peptide ligases, peptide-binding domain"/>
    <property type="match status" value="1"/>
</dbReference>
<keyword evidence="6" id="KW-0460">Magnesium</keyword>
<evidence type="ECO:0000313" key="9">
    <source>
        <dbReference type="EMBL" id="RDB37136.1"/>
    </source>
</evidence>
<evidence type="ECO:0000256" key="3">
    <source>
        <dbReference type="ARBA" id="ARBA00022723"/>
    </source>
</evidence>
<reference evidence="9" key="1">
    <citation type="submission" date="2018-04" db="EMBL/GenBank/DDBJ databases">
        <title>Draft genome sequence of the Candidatus Spirobacillus cienkowskii, a pathogen of freshwater Daphnia species, reconstructed from hemolymph metagenomic reads.</title>
        <authorList>
            <person name="Bresciani L."/>
            <person name="Lemos L.N."/>
            <person name="Wale N."/>
            <person name="Lin J.Y."/>
            <person name="Fernandes G.R."/>
            <person name="Duffy M.A."/>
            <person name="Rodrigues J.M."/>
        </authorList>
    </citation>
    <scope>NUCLEOTIDE SEQUENCE [LARGE SCALE GENOMIC DNA]</scope>
    <source>
        <strain evidence="9">Binning01</strain>
    </source>
</reference>
<gene>
    <name evidence="9" type="ORF">DCC88_01475</name>
</gene>
<dbReference type="Gene3D" id="3.90.190.20">
    <property type="entry name" value="Mur ligase, C-terminal domain"/>
    <property type="match status" value="1"/>
</dbReference>
<dbReference type="PANTHER" id="PTHR11136:SF0">
    <property type="entry name" value="DIHYDROFOLATE SYNTHETASE-RELATED"/>
    <property type="match status" value="1"/>
</dbReference>
<proteinExistence type="inferred from homology"/>
<dbReference type="NCBIfam" id="TIGR01499">
    <property type="entry name" value="folC"/>
    <property type="match status" value="1"/>
</dbReference>
<dbReference type="SUPFAM" id="SSF53623">
    <property type="entry name" value="MurD-like peptide ligases, catalytic domain"/>
    <property type="match status" value="1"/>
</dbReference>
<keyword evidence="5 7" id="KW-0067">ATP-binding</keyword>
<dbReference type="Pfam" id="PF08245">
    <property type="entry name" value="Mur_ligase_M"/>
    <property type="match status" value="1"/>
</dbReference>
<comment type="similarity">
    <text evidence="1 7">Belongs to the folylpolyglutamate synthase family.</text>
</comment>
<evidence type="ECO:0000256" key="2">
    <source>
        <dbReference type="ARBA" id="ARBA00022598"/>
    </source>
</evidence>
<evidence type="ECO:0000256" key="7">
    <source>
        <dbReference type="PIRNR" id="PIRNR001563"/>
    </source>
</evidence>